<organism evidence="4 5">
    <name type="scientific">Pontibacillus marinus BH030004 = DSM 16465</name>
    <dbReference type="NCBI Taxonomy" id="1385511"/>
    <lineage>
        <taxon>Bacteria</taxon>
        <taxon>Bacillati</taxon>
        <taxon>Bacillota</taxon>
        <taxon>Bacilli</taxon>
        <taxon>Bacillales</taxon>
        <taxon>Bacillaceae</taxon>
        <taxon>Pontibacillus</taxon>
    </lineage>
</organism>
<sequence>MRNQKGFTLVEVMAAMLLLSIISIVVYSFINFSSVQNVQSKNREEAIMIAQRHLQTTVEEMKAGQLSSSLSQTAYTQDNGYTLSRIETELGDPIPNTYLPNLQHHVSIQGIAYRQGSSTAKQITVSVSWEGPN</sequence>
<dbReference type="RefSeq" id="WP_027448846.1">
    <property type="nucleotide sequence ID" value="NZ_AVPF01000021.1"/>
</dbReference>
<dbReference type="AlphaFoldDB" id="A0A0A5GA68"/>
<keyword evidence="2" id="KW-0178">Competence</keyword>
<dbReference type="EMBL" id="AVPF01000021">
    <property type="protein sequence ID" value="KGX88083.1"/>
    <property type="molecule type" value="Genomic_DNA"/>
</dbReference>
<comment type="subcellular location">
    <subcellularLocation>
        <location evidence="1">Cell surface</location>
    </subcellularLocation>
</comment>
<proteinExistence type="predicted"/>
<evidence type="ECO:0000313" key="5">
    <source>
        <dbReference type="Proteomes" id="UP000030403"/>
    </source>
</evidence>
<dbReference type="Proteomes" id="UP000030403">
    <property type="component" value="Unassembled WGS sequence"/>
</dbReference>
<evidence type="ECO:0000313" key="4">
    <source>
        <dbReference type="EMBL" id="KGX88083.1"/>
    </source>
</evidence>
<keyword evidence="5" id="KW-1185">Reference proteome</keyword>
<name>A0A0A5GA68_9BACI</name>
<evidence type="ECO:0000256" key="2">
    <source>
        <dbReference type="ARBA" id="ARBA00023287"/>
    </source>
</evidence>
<evidence type="ECO:0008006" key="6">
    <source>
        <dbReference type="Google" id="ProtNLM"/>
    </source>
</evidence>
<dbReference type="InterPro" id="IPR045584">
    <property type="entry name" value="Pilin-like"/>
</dbReference>
<protein>
    <recommendedName>
        <fullName evidence="6">Prepilin-type N-terminal cleavage/methylation domain-containing protein</fullName>
    </recommendedName>
</protein>
<comment type="caution">
    <text evidence="4">The sequence shown here is derived from an EMBL/GenBank/DDBJ whole genome shotgun (WGS) entry which is preliminary data.</text>
</comment>
<dbReference type="Pfam" id="PF07963">
    <property type="entry name" value="N_methyl"/>
    <property type="match status" value="1"/>
</dbReference>
<dbReference type="GO" id="GO:0009986">
    <property type="term" value="C:cell surface"/>
    <property type="evidence" value="ECO:0007669"/>
    <property type="project" value="UniProtKB-SubCell"/>
</dbReference>
<dbReference type="OrthoDB" id="2857850at2"/>
<reference evidence="4 5" key="1">
    <citation type="submission" date="2013-08" db="EMBL/GenBank/DDBJ databases">
        <authorList>
            <person name="Huang J."/>
            <person name="Wang G."/>
        </authorList>
    </citation>
    <scope>NUCLEOTIDE SEQUENCE [LARGE SCALE GENOMIC DNA]</scope>
    <source>
        <strain evidence="4 5">BH030004</strain>
    </source>
</reference>
<dbReference type="STRING" id="1385511.GCA_000425225_02392"/>
<accession>A0A0A5GA68</accession>
<dbReference type="PROSITE" id="PS00409">
    <property type="entry name" value="PROKAR_NTER_METHYL"/>
    <property type="match status" value="1"/>
</dbReference>
<keyword evidence="3" id="KW-0472">Membrane</keyword>
<feature type="transmembrane region" description="Helical" evidence="3">
    <location>
        <begin position="12"/>
        <end position="30"/>
    </location>
</feature>
<dbReference type="eggNOG" id="ENOG502ZR9I">
    <property type="taxonomic scope" value="Bacteria"/>
</dbReference>
<evidence type="ECO:0000256" key="3">
    <source>
        <dbReference type="SAM" id="Phobius"/>
    </source>
</evidence>
<keyword evidence="3" id="KW-1133">Transmembrane helix</keyword>
<dbReference type="NCBIfam" id="TIGR02532">
    <property type="entry name" value="IV_pilin_GFxxxE"/>
    <property type="match status" value="1"/>
</dbReference>
<evidence type="ECO:0000256" key="1">
    <source>
        <dbReference type="ARBA" id="ARBA00004241"/>
    </source>
</evidence>
<keyword evidence="3" id="KW-0812">Transmembrane</keyword>
<dbReference type="SUPFAM" id="SSF54523">
    <property type="entry name" value="Pili subunits"/>
    <property type="match status" value="1"/>
</dbReference>
<gene>
    <name evidence="4" type="ORF">N783_08845</name>
</gene>
<dbReference type="InterPro" id="IPR012902">
    <property type="entry name" value="N_methyl_site"/>
</dbReference>
<dbReference type="GO" id="GO:0030420">
    <property type="term" value="P:establishment of competence for transformation"/>
    <property type="evidence" value="ECO:0007669"/>
    <property type="project" value="UniProtKB-KW"/>
</dbReference>